<comment type="caution">
    <text evidence="2">The sequence shown here is derived from an EMBL/GenBank/DDBJ whole genome shotgun (WGS) entry which is preliminary data.</text>
</comment>
<dbReference type="EMBL" id="JAUESC010000001">
    <property type="protein sequence ID" value="KAK0606888.1"/>
    <property type="molecule type" value="Genomic_DNA"/>
</dbReference>
<evidence type="ECO:0000259" key="1">
    <source>
        <dbReference type="Pfam" id="PF13456"/>
    </source>
</evidence>
<sequence>MVRFSISSIGGLSCKDDVPLIDFISSCLHILGDGELNLLCVIWWRIWYVRNRWVHSGERINLGAMASWCSIYLAEYKAANLEDVEKQGMVITSPVRWRLPIVGLYKLNTDTSLDSSSQWIGLGMVIRDQDGNVMASSTQRVEANFSPKVADALTILWGFTFAIDTGLLLVYVESDTIEVVNLVKKFQLRLVCILGTLESFCFVMLVV</sequence>
<name>A0AA39TP61_ACESA</name>
<gene>
    <name evidence="2" type="ORF">LWI29_005679</name>
</gene>
<dbReference type="InterPro" id="IPR052929">
    <property type="entry name" value="RNase_H-like_EbsB-rel"/>
</dbReference>
<dbReference type="GO" id="GO:0003676">
    <property type="term" value="F:nucleic acid binding"/>
    <property type="evidence" value="ECO:0007669"/>
    <property type="project" value="InterPro"/>
</dbReference>
<dbReference type="PANTHER" id="PTHR47074:SF21">
    <property type="entry name" value="RNASE H TYPE-1 DOMAIN-CONTAINING PROTEIN"/>
    <property type="match status" value="1"/>
</dbReference>
<protein>
    <recommendedName>
        <fullName evidence="1">RNase H type-1 domain-containing protein</fullName>
    </recommendedName>
</protein>
<dbReference type="Proteomes" id="UP001168877">
    <property type="component" value="Unassembled WGS sequence"/>
</dbReference>
<reference evidence="2" key="2">
    <citation type="submission" date="2023-06" db="EMBL/GenBank/DDBJ databases">
        <authorList>
            <person name="Swenson N.G."/>
            <person name="Wegrzyn J.L."/>
            <person name="Mcevoy S.L."/>
        </authorList>
    </citation>
    <scope>NUCLEOTIDE SEQUENCE</scope>
    <source>
        <strain evidence="2">NS2018</strain>
        <tissue evidence="2">Leaf</tissue>
    </source>
</reference>
<dbReference type="InterPro" id="IPR002156">
    <property type="entry name" value="RNaseH_domain"/>
</dbReference>
<feature type="domain" description="RNase H type-1" evidence="1">
    <location>
        <begin position="108"/>
        <end position="185"/>
    </location>
</feature>
<dbReference type="AlphaFoldDB" id="A0AA39TP61"/>
<reference evidence="2" key="1">
    <citation type="journal article" date="2022" name="Plant J.">
        <title>Strategies of tolerance reflected in two North American maple genomes.</title>
        <authorList>
            <person name="McEvoy S.L."/>
            <person name="Sezen U.U."/>
            <person name="Trouern-Trend A."/>
            <person name="McMahon S.M."/>
            <person name="Schaberg P.G."/>
            <person name="Yang J."/>
            <person name="Wegrzyn J.L."/>
            <person name="Swenson N.G."/>
        </authorList>
    </citation>
    <scope>NUCLEOTIDE SEQUENCE</scope>
    <source>
        <strain evidence="2">NS2018</strain>
    </source>
</reference>
<proteinExistence type="predicted"/>
<evidence type="ECO:0000313" key="3">
    <source>
        <dbReference type="Proteomes" id="UP001168877"/>
    </source>
</evidence>
<dbReference type="PANTHER" id="PTHR47074">
    <property type="entry name" value="BNAC02G40300D PROTEIN"/>
    <property type="match status" value="1"/>
</dbReference>
<keyword evidence="3" id="KW-1185">Reference proteome</keyword>
<accession>A0AA39TP61</accession>
<organism evidence="2 3">
    <name type="scientific">Acer saccharum</name>
    <name type="common">Sugar maple</name>
    <dbReference type="NCBI Taxonomy" id="4024"/>
    <lineage>
        <taxon>Eukaryota</taxon>
        <taxon>Viridiplantae</taxon>
        <taxon>Streptophyta</taxon>
        <taxon>Embryophyta</taxon>
        <taxon>Tracheophyta</taxon>
        <taxon>Spermatophyta</taxon>
        <taxon>Magnoliopsida</taxon>
        <taxon>eudicotyledons</taxon>
        <taxon>Gunneridae</taxon>
        <taxon>Pentapetalae</taxon>
        <taxon>rosids</taxon>
        <taxon>malvids</taxon>
        <taxon>Sapindales</taxon>
        <taxon>Sapindaceae</taxon>
        <taxon>Hippocastanoideae</taxon>
        <taxon>Acereae</taxon>
        <taxon>Acer</taxon>
    </lineage>
</organism>
<dbReference type="GO" id="GO:0004523">
    <property type="term" value="F:RNA-DNA hybrid ribonuclease activity"/>
    <property type="evidence" value="ECO:0007669"/>
    <property type="project" value="InterPro"/>
</dbReference>
<evidence type="ECO:0000313" key="2">
    <source>
        <dbReference type="EMBL" id="KAK0606888.1"/>
    </source>
</evidence>
<dbReference type="Pfam" id="PF13456">
    <property type="entry name" value="RVT_3"/>
    <property type="match status" value="1"/>
</dbReference>